<evidence type="ECO:0000313" key="3">
    <source>
        <dbReference type="EMBL" id="EZA46979.1"/>
    </source>
</evidence>
<evidence type="ECO:0000256" key="1">
    <source>
        <dbReference type="SAM" id="Phobius"/>
    </source>
</evidence>
<sequence>MLRRNIDVNLGLVNGTIGTIISIIRSAIDNKVRKNKDKNVIRNRAYYRTFKCQI</sequence>
<organism evidence="3 4">
    <name type="scientific">Ooceraea biroi</name>
    <name type="common">Clonal raider ant</name>
    <name type="synonym">Cerapachys biroi</name>
    <dbReference type="NCBI Taxonomy" id="2015173"/>
    <lineage>
        <taxon>Eukaryota</taxon>
        <taxon>Metazoa</taxon>
        <taxon>Ecdysozoa</taxon>
        <taxon>Arthropoda</taxon>
        <taxon>Hexapoda</taxon>
        <taxon>Insecta</taxon>
        <taxon>Pterygota</taxon>
        <taxon>Neoptera</taxon>
        <taxon>Endopterygota</taxon>
        <taxon>Hymenoptera</taxon>
        <taxon>Apocrita</taxon>
        <taxon>Aculeata</taxon>
        <taxon>Formicoidea</taxon>
        <taxon>Formicidae</taxon>
        <taxon>Dorylinae</taxon>
        <taxon>Ooceraea</taxon>
    </lineage>
</organism>
<keyword evidence="1" id="KW-0812">Transmembrane</keyword>
<reference evidence="3 4" key="1">
    <citation type="journal article" date="2014" name="Curr. Biol.">
        <title>The genome of the clonal raider ant Cerapachys biroi.</title>
        <authorList>
            <person name="Oxley P.R."/>
            <person name="Ji L."/>
            <person name="Fetter-Pruneda I."/>
            <person name="McKenzie S.K."/>
            <person name="Li C."/>
            <person name="Hu H."/>
            <person name="Zhang G."/>
            <person name="Kronauer D.J."/>
        </authorList>
    </citation>
    <scope>NUCLEOTIDE SEQUENCE [LARGE SCALE GENOMIC DNA]</scope>
</reference>
<dbReference type="Proteomes" id="UP000053097">
    <property type="component" value="Unassembled WGS sequence"/>
</dbReference>
<protein>
    <recommendedName>
        <fullName evidence="2">DNA helicase Pif1-like 2B domain-containing protein</fullName>
    </recommendedName>
</protein>
<evidence type="ECO:0000313" key="4">
    <source>
        <dbReference type="Proteomes" id="UP000053097"/>
    </source>
</evidence>
<dbReference type="EMBL" id="KK108032">
    <property type="protein sequence ID" value="EZA46979.1"/>
    <property type="molecule type" value="Genomic_DNA"/>
</dbReference>
<accession>A0A026VVW8</accession>
<keyword evidence="4" id="KW-1185">Reference proteome</keyword>
<gene>
    <name evidence="3" type="ORF">X777_00513</name>
</gene>
<dbReference type="AlphaFoldDB" id="A0A026VVW8"/>
<keyword evidence="1" id="KW-1133">Transmembrane helix</keyword>
<evidence type="ECO:0000259" key="2">
    <source>
        <dbReference type="Pfam" id="PF21530"/>
    </source>
</evidence>
<feature type="transmembrane region" description="Helical" evidence="1">
    <location>
        <begin position="6"/>
        <end position="28"/>
    </location>
</feature>
<dbReference type="Pfam" id="PF21530">
    <property type="entry name" value="Pif1_2B_dom"/>
    <property type="match status" value="1"/>
</dbReference>
<feature type="domain" description="DNA helicase Pif1-like 2B" evidence="2">
    <location>
        <begin position="1"/>
        <end position="22"/>
    </location>
</feature>
<name>A0A026VVW8_OOCBI</name>
<proteinExistence type="predicted"/>
<dbReference type="InterPro" id="IPR049163">
    <property type="entry name" value="Pif1-like_2B_dom"/>
</dbReference>
<keyword evidence="1" id="KW-0472">Membrane</keyword>